<name>A0A0C2MDQ0_THEKT</name>
<keyword evidence="8" id="KW-1133">Transmembrane helix</keyword>
<evidence type="ECO:0000256" key="4">
    <source>
        <dbReference type="ARBA" id="ARBA00022741"/>
    </source>
</evidence>
<dbReference type="Proteomes" id="UP000031668">
    <property type="component" value="Unassembled WGS sequence"/>
</dbReference>
<dbReference type="SUPFAM" id="SSF81660">
    <property type="entry name" value="Metal cation-transporting ATPase, ATP-binding domain N"/>
    <property type="match status" value="1"/>
</dbReference>
<dbReference type="SFLD" id="SFLDG00002">
    <property type="entry name" value="C1.7:_P-type_atpase_like"/>
    <property type="match status" value="1"/>
</dbReference>
<dbReference type="EMBL" id="JWZT01004982">
    <property type="protein sequence ID" value="KII62429.1"/>
    <property type="molecule type" value="Genomic_DNA"/>
</dbReference>
<dbReference type="OMA" id="FMIRERR"/>
<proteinExistence type="predicted"/>
<dbReference type="PRINTS" id="PR00119">
    <property type="entry name" value="CATATPASE"/>
</dbReference>
<dbReference type="GO" id="GO:0140358">
    <property type="term" value="F:P-type transmembrane transporter activity"/>
    <property type="evidence" value="ECO:0007669"/>
    <property type="project" value="InterPro"/>
</dbReference>
<evidence type="ECO:0000256" key="1">
    <source>
        <dbReference type="ARBA" id="ARBA00004141"/>
    </source>
</evidence>
<evidence type="ECO:0000256" key="8">
    <source>
        <dbReference type="ARBA" id="ARBA00022989"/>
    </source>
</evidence>
<dbReference type="SFLD" id="SFLDS00003">
    <property type="entry name" value="Haloacid_Dehalogenase"/>
    <property type="match status" value="1"/>
</dbReference>
<sequence>MPLGGKADIFFFDKTGTLTEDKVTLIGVGGLQHKRITPFKELRLEKVVTLIGCTAVQKFKDKMIGDPIDTAILEKFKCNINGELITSSSPISLGIKMQKRFPFVSSLRRISCLIVVQNQVFERGYEYFCVVKGAPESIKGMLTHVPDDYDELNSYYSSQGYRVLALAYKKYDSSNTLSKVMREDVECNLTFSGFLLTESVIKPDCHDSLTSIAKMGVVNCMVTGDNPLTACHVSHKIGILETPALVLKSDKRSVVWQGYCCEFNEVFDPEKIQFLAQQYQFCITGEAMKHILNNCIQGSQIETILKATKVFARFDPHQKEHIVKWFKARGYVVLMCGDGANDIGALRTSDIGIAILNTPESDPKPQDESQILKVNKVKNPPSLIDASISDTDVFKLGDASIAAPFTFKGSRLSRCLDFLKFCNCSLAYFQHVVIVSTIYCFTYVYMQATHYSAGLIFSDRFG</sequence>
<dbReference type="InterPro" id="IPR018303">
    <property type="entry name" value="ATPase_P-typ_P_site"/>
</dbReference>
<comment type="caution">
    <text evidence="10">The sequence shown here is derived from an EMBL/GenBank/DDBJ whole genome shotgun (WGS) entry which is preliminary data.</text>
</comment>
<dbReference type="Pfam" id="PF13246">
    <property type="entry name" value="Cation_ATPase"/>
    <property type="match status" value="1"/>
</dbReference>
<evidence type="ECO:0000256" key="7">
    <source>
        <dbReference type="ARBA" id="ARBA00022967"/>
    </source>
</evidence>
<dbReference type="GO" id="GO:0019829">
    <property type="term" value="F:ATPase-coupled monoatomic cation transmembrane transporter activity"/>
    <property type="evidence" value="ECO:0007669"/>
    <property type="project" value="TreeGrafter"/>
</dbReference>
<dbReference type="GO" id="GO:0016020">
    <property type="term" value="C:membrane"/>
    <property type="evidence" value="ECO:0007669"/>
    <property type="project" value="UniProtKB-SubCell"/>
</dbReference>
<gene>
    <name evidence="10" type="ORF">RF11_16239</name>
</gene>
<reference evidence="10 11" key="1">
    <citation type="journal article" date="2014" name="Genome Biol. Evol.">
        <title>The genome of the myxosporean Thelohanellus kitauei shows adaptations to nutrient acquisition within its fish host.</title>
        <authorList>
            <person name="Yang Y."/>
            <person name="Xiong J."/>
            <person name="Zhou Z."/>
            <person name="Huo F."/>
            <person name="Miao W."/>
            <person name="Ran C."/>
            <person name="Liu Y."/>
            <person name="Zhang J."/>
            <person name="Feng J."/>
            <person name="Wang M."/>
            <person name="Wang M."/>
            <person name="Wang L."/>
            <person name="Yao B."/>
        </authorList>
    </citation>
    <scope>NUCLEOTIDE SEQUENCE [LARGE SCALE GENOMIC DNA]</scope>
    <source>
        <strain evidence="10">Wuqing</strain>
    </source>
</reference>
<dbReference type="GO" id="GO:0016887">
    <property type="term" value="F:ATP hydrolysis activity"/>
    <property type="evidence" value="ECO:0007669"/>
    <property type="project" value="InterPro"/>
</dbReference>
<keyword evidence="3" id="KW-0479">Metal-binding</keyword>
<keyword evidence="11" id="KW-1185">Reference proteome</keyword>
<evidence type="ECO:0000313" key="11">
    <source>
        <dbReference type="Proteomes" id="UP000031668"/>
    </source>
</evidence>
<dbReference type="InterPro" id="IPR006544">
    <property type="entry name" value="P-type_TPase_V"/>
</dbReference>
<dbReference type="PANTHER" id="PTHR45630">
    <property type="entry name" value="CATION-TRANSPORTING ATPASE-RELATED"/>
    <property type="match status" value="1"/>
</dbReference>
<keyword evidence="7" id="KW-1278">Translocase</keyword>
<dbReference type="InterPro" id="IPR036412">
    <property type="entry name" value="HAD-like_sf"/>
</dbReference>
<evidence type="ECO:0000256" key="5">
    <source>
        <dbReference type="ARBA" id="ARBA00022840"/>
    </source>
</evidence>
<evidence type="ECO:0000256" key="3">
    <source>
        <dbReference type="ARBA" id="ARBA00022723"/>
    </source>
</evidence>
<dbReference type="SFLD" id="SFLDF00027">
    <property type="entry name" value="p-type_atpase"/>
    <property type="match status" value="1"/>
</dbReference>
<dbReference type="SUPFAM" id="SSF56784">
    <property type="entry name" value="HAD-like"/>
    <property type="match status" value="1"/>
</dbReference>
<organism evidence="10 11">
    <name type="scientific">Thelohanellus kitauei</name>
    <name type="common">Myxosporean</name>
    <dbReference type="NCBI Taxonomy" id="669202"/>
    <lineage>
        <taxon>Eukaryota</taxon>
        <taxon>Metazoa</taxon>
        <taxon>Cnidaria</taxon>
        <taxon>Myxozoa</taxon>
        <taxon>Myxosporea</taxon>
        <taxon>Bivalvulida</taxon>
        <taxon>Platysporina</taxon>
        <taxon>Myxobolidae</taxon>
        <taxon>Thelohanellus</taxon>
    </lineage>
</organism>
<keyword evidence="6" id="KW-0460">Magnesium</keyword>
<dbReference type="InterPro" id="IPR023214">
    <property type="entry name" value="HAD_sf"/>
</dbReference>
<accession>A0A0C2MDQ0</accession>
<dbReference type="InterPro" id="IPR023299">
    <property type="entry name" value="ATPase_P-typ_cyto_dom_N"/>
</dbReference>
<dbReference type="InterPro" id="IPR044492">
    <property type="entry name" value="P_typ_ATPase_HD_dom"/>
</dbReference>
<dbReference type="NCBIfam" id="TIGR01494">
    <property type="entry name" value="ATPase_P-type"/>
    <property type="match status" value="1"/>
</dbReference>
<evidence type="ECO:0000256" key="6">
    <source>
        <dbReference type="ARBA" id="ARBA00022842"/>
    </source>
</evidence>
<dbReference type="OrthoDB" id="48943at2759"/>
<comment type="subcellular location">
    <subcellularLocation>
        <location evidence="1">Membrane</location>
        <topology evidence="1">Multi-pass membrane protein</topology>
    </subcellularLocation>
</comment>
<dbReference type="GO" id="GO:0005524">
    <property type="term" value="F:ATP binding"/>
    <property type="evidence" value="ECO:0007669"/>
    <property type="project" value="UniProtKB-KW"/>
</dbReference>
<dbReference type="InterPro" id="IPR001757">
    <property type="entry name" value="P_typ_ATPase"/>
</dbReference>
<dbReference type="AlphaFoldDB" id="A0A0C2MDQ0"/>
<dbReference type="PROSITE" id="PS00154">
    <property type="entry name" value="ATPASE_E1_E2"/>
    <property type="match status" value="1"/>
</dbReference>
<evidence type="ECO:0000256" key="2">
    <source>
        <dbReference type="ARBA" id="ARBA00022692"/>
    </source>
</evidence>
<evidence type="ECO:0000256" key="9">
    <source>
        <dbReference type="ARBA" id="ARBA00023136"/>
    </source>
</evidence>
<dbReference type="Gene3D" id="3.40.50.1000">
    <property type="entry name" value="HAD superfamily/HAD-like"/>
    <property type="match status" value="1"/>
</dbReference>
<keyword evidence="9" id="KW-0472">Membrane</keyword>
<keyword evidence="2" id="KW-0812">Transmembrane</keyword>
<dbReference type="Gene3D" id="3.40.1110.10">
    <property type="entry name" value="Calcium-transporting ATPase, cytoplasmic domain N"/>
    <property type="match status" value="1"/>
</dbReference>
<evidence type="ECO:0000313" key="10">
    <source>
        <dbReference type="EMBL" id="KII62429.1"/>
    </source>
</evidence>
<keyword evidence="4" id="KW-0547">Nucleotide-binding</keyword>
<dbReference type="GO" id="GO:0046872">
    <property type="term" value="F:metal ion binding"/>
    <property type="evidence" value="ECO:0007669"/>
    <property type="project" value="UniProtKB-KW"/>
</dbReference>
<keyword evidence="5" id="KW-0067">ATP-binding</keyword>
<protein>
    <submittedName>
        <fullName evidence="10">Manganese-transporting ATPase 13A1</fullName>
    </submittedName>
</protein>